<evidence type="ECO:0000256" key="1">
    <source>
        <dbReference type="ARBA" id="ARBA00004141"/>
    </source>
</evidence>
<dbReference type="GO" id="GO:0071949">
    <property type="term" value="F:FAD binding"/>
    <property type="evidence" value="ECO:0007669"/>
    <property type="project" value="InterPro"/>
</dbReference>
<dbReference type="InterPro" id="IPR039020">
    <property type="entry name" value="PaxB-like"/>
</dbReference>
<gene>
    <name evidence="12" type="ORF">ABL_04802</name>
</gene>
<evidence type="ECO:0000256" key="10">
    <source>
        <dbReference type="SAM" id="Phobius"/>
    </source>
</evidence>
<accession>A0A124BXF5</accession>
<dbReference type="SUPFAM" id="SSF51905">
    <property type="entry name" value="FAD/NAD(P)-binding domain"/>
    <property type="match status" value="1"/>
</dbReference>
<evidence type="ECO:0000256" key="2">
    <source>
        <dbReference type="ARBA" id="ARBA00006757"/>
    </source>
</evidence>
<dbReference type="Proteomes" id="UP000068243">
    <property type="component" value="Unassembled WGS sequence"/>
</dbReference>
<evidence type="ECO:0000313" key="12">
    <source>
        <dbReference type="EMBL" id="GAQ42141.1"/>
    </source>
</evidence>
<dbReference type="InterPro" id="IPR036188">
    <property type="entry name" value="FAD/NAD-bd_sf"/>
</dbReference>
<dbReference type="Gene3D" id="3.50.50.60">
    <property type="entry name" value="FAD/NAD(P)-binding domain"/>
    <property type="match status" value="1"/>
</dbReference>
<name>A0A124BXF5_ASPNG</name>
<keyword evidence="4" id="KW-0285">Flavoprotein</keyword>
<dbReference type="GO" id="GO:0016829">
    <property type="term" value="F:lyase activity"/>
    <property type="evidence" value="ECO:0007669"/>
    <property type="project" value="InterPro"/>
</dbReference>
<dbReference type="VEuPathDB" id="FungiDB:ASPNIDRAFT2_1223576"/>
<evidence type="ECO:0000256" key="6">
    <source>
        <dbReference type="ARBA" id="ARBA00022827"/>
    </source>
</evidence>
<comment type="similarity">
    <text evidence="3">Belongs to the paxM FAD-dependent monooxygenase family.</text>
</comment>
<dbReference type="VEuPathDB" id="FungiDB:An11g02480"/>
<evidence type="ECO:0000256" key="9">
    <source>
        <dbReference type="ARBA" id="ARBA00023136"/>
    </source>
</evidence>
<keyword evidence="9 10" id="KW-0472">Membrane</keyword>
<dbReference type="EMBL" id="BCMY01000007">
    <property type="protein sequence ID" value="GAQ42141.1"/>
    <property type="molecule type" value="Genomic_DNA"/>
</dbReference>
<feature type="transmembrane region" description="Helical" evidence="10">
    <location>
        <begin position="616"/>
        <end position="635"/>
    </location>
</feature>
<sequence>MTDLHGISSAEQYQGAVALGDRGSSHYISTLMSRKNANDPDPDGNKIATSIESCLRIASMDGFDHSTAPPEYNELKWLADIFVIGMAVGWVAHYVEMIHISFKDQTYCMTIGGLCINFAWEIIFCTMYPAKGFVERVAFLMGISLDLGVIYAGIKNAPNEWHHSAMALYLACFASMANAQQPPFRVLIVGGSVAGLTLAHCLERANIEYLILEKGEDVAPQVGASIGIMPNGGRILEQLGLFGEIERVIEPLHQANISYPDGFCFSNVYPKVLGDRFGYPVAFLDRQKFLQIAYEGLRKKQNVLTRKRVVGVRLTEHGTAVSVADGTEYEADLVVGADGVHSRVRSEIWKMAEENRPASVSTRMTVEYVCVFGISSAIPGLEISEQINGIFDHLSILTIHGRHGRVFWFVIQKLDRKYVYPDVPRFSDEDAVQLFDRVKHVRFWKNICVGDLWKNREVSSMTALEEGVFETWHHDRMVLIGDSVHKMTPNFGQGANSAIEDAAALSSLLHDLVNARGVCKPSNVQIQHLLKQYRETRYTRMVGMCRTAASVSRIQARDGILNTVFGRYWAPYAGNLPADLASKVMADAEVVTFLPLPGRSGPGWEMYKRKGKRGQVQWVLIIFTLLTIGGLGIWLQSNALSR</sequence>
<keyword evidence="8" id="KW-0560">Oxidoreductase</keyword>
<evidence type="ECO:0000256" key="4">
    <source>
        <dbReference type="ARBA" id="ARBA00022630"/>
    </source>
</evidence>
<dbReference type="OMA" id="FWFVIQK"/>
<proteinExistence type="inferred from homology"/>
<evidence type="ECO:0000256" key="5">
    <source>
        <dbReference type="ARBA" id="ARBA00022692"/>
    </source>
</evidence>
<feature type="domain" description="FAD-binding" evidence="11">
    <location>
        <begin position="185"/>
        <end position="514"/>
    </location>
</feature>
<dbReference type="Pfam" id="PF25129">
    <property type="entry name" value="Pyr4-TMTC"/>
    <property type="match status" value="1"/>
</dbReference>
<comment type="caution">
    <text evidence="12">The sequence shown here is derived from an EMBL/GenBank/DDBJ whole genome shotgun (WGS) entry which is preliminary data.</text>
</comment>
<dbReference type="PRINTS" id="PR00420">
    <property type="entry name" value="RNGMNOXGNASE"/>
</dbReference>
<organism evidence="12 13">
    <name type="scientific">Aspergillus niger</name>
    <dbReference type="NCBI Taxonomy" id="5061"/>
    <lineage>
        <taxon>Eukaryota</taxon>
        <taxon>Fungi</taxon>
        <taxon>Dikarya</taxon>
        <taxon>Ascomycota</taxon>
        <taxon>Pezizomycotina</taxon>
        <taxon>Eurotiomycetes</taxon>
        <taxon>Eurotiomycetidae</taxon>
        <taxon>Eurotiales</taxon>
        <taxon>Aspergillaceae</taxon>
        <taxon>Aspergillus</taxon>
        <taxon>Aspergillus subgen. Circumdati</taxon>
    </lineage>
</organism>
<dbReference type="GO" id="GO:0004497">
    <property type="term" value="F:monooxygenase activity"/>
    <property type="evidence" value="ECO:0007669"/>
    <property type="project" value="UniProtKB-KW"/>
</dbReference>
<evidence type="ECO:0000256" key="8">
    <source>
        <dbReference type="ARBA" id="ARBA00023002"/>
    </source>
</evidence>
<dbReference type="PANTHER" id="PTHR47356:SF2">
    <property type="entry name" value="FAD-BINDING DOMAIN-CONTAINING PROTEIN-RELATED"/>
    <property type="match status" value="1"/>
</dbReference>
<dbReference type="VEuPathDB" id="FungiDB:An11g02490"/>
<keyword evidence="7 10" id="KW-1133">Transmembrane helix</keyword>
<protein>
    <submittedName>
        <fullName evidence="12">Monooxygenase</fullName>
    </submittedName>
</protein>
<dbReference type="PANTHER" id="PTHR47356">
    <property type="entry name" value="FAD-DEPENDENT MONOOXYGENASE ASQG-RELATED"/>
    <property type="match status" value="1"/>
</dbReference>
<evidence type="ECO:0000313" key="13">
    <source>
        <dbReference type="Proteomes" id="UP000068243"/>
    </source>
</evidence>
<dbReference type="InterPro" id="IPR050562">
    <property type="entry name" value="FAD_mOase_fung"/>
</dbReference>
<dbReference type="VEuPathDB" id="FungiDB:ASPNIDRAFT2_1138824"/>
<dbReference type="GO" id="GO:0016020">
    <property type="term" value="C:membrane"/>
    <property type="evidence" value="ECO:0007669"/>
    <property type="project" value="UniProtKB-SubCell"/>
</dbReference>
<comment type="subcellular location">
    <subcellularLocation>
        <location evidence="1">Membrane</location>
        <topology evidence="1">Multi-pass membrane protein</topology>
    </subcellularLocation>
</comment>
<evidence type="ECO:0000256" key="3">
    <source>
        <dbReference type="ARBA" id="ARBA00007992"/>
    </source>
</evidence>
<reference evidence="13" key="1">
    <citation type="journal article" date="2016" name="Genome Announc.">
        <title>Draft genome sequence of Aspergillus niger strain An76.</title>
        <authorList>
            <person name="Gong W."/>
            <person name="Cheng Z."/>
            <person name="Zhang H."/>
            <person name="Liu L."/>
            <person name="Gao P."/>
            <person name="Wang L."/>
        </authorList>
    </citation>
    <scope>NUCLEOTIDE SEQUENCE [LARGE SCALE GENOMIC DNA]</scope>
    <source>
        <strain evidence="13">An76</strain>
    </source>
</reference>
<dbReference type="OrthoDB" id="10029326at2759"/>
<evidence type="ECO:0000259" key="11">
    <source>
        <dbReference type="Pfam" id="PF01494"/>
    </source>
</evidence>
<dbReference type="AlphaFoldDB" id="A0A124BXF5"/>
<comment type="similarity">
    <text evidence="2">Belongs to the paxB family.</text>
</comment>
<dbReference type="InterPro" id="IPR002938">
    <property type="entry name" value="FAD-bd"/>
</dbReference>
<dbReference type="Pfam" id="PF01494">
    <property type="entry name" value="FAD_binding_3"/>
    <property type="match status" value="1"/>
</dbReference>
<keyword evidence="12" id="KW-0503">Monooxygenase</keyword>
<dbReference type="VEuPathDB" id="FungiDB:M747DRAFT_269528"/>
<keyword evidence="5 10" id="KW-0812">Transmembrane</keyword>
<dbReference type="VEuPathDB" id="FungiDB:ATCC64974_88910"/>
<keyword evidence="6" id="KW-0274">FAD</keyword>
<evidence type="ECO:0000256" key="7">
    <source>
        <dbReference type="ARBA" id="ARBA00022989"/>
    </source>
</evidence>
<dbReference type="VEuPathDB" id="FungiDB:M747DRAFT_289825"/>